<proteinExistence type="inferred from homology"/>
<dbReference type="EMBL" id="AP022345">
    <property type="protein sequence ID" value="BBU69307.1"/>
    <property type="molecule type" value="Genomic_DNA"/>
</dbReference>
<protein>
    <recommendedName>
        <fullName evidence="9">Energy-coupling factor transporter transmembrane protein EcfT</fullName>
    </recommendedName>
</protein>
<organism evidence="7 8">
    <name type="scientific">Fluviibacter phosphoraccumulans</name>
    <dbReference type="NCBI Taxonomy" id="1751046"/>
    <lineage>
        <taxon>Bacteria</taxon>
        <taxon>Pseudomonadati</taxon>
        <taxon>Pseudomonadota</taxon>
        <taxon>Betaproteobacteria</taxon>
        <taxon>Rhodocyclales</taxon>
        <taxon>Fluviibacteraceae</taxon>
        <taxon>Fluviibacter</taxon>
    </lineage>
</organism>
<feature type="transmembrane region" description="Helical" evidence="6">
    <location>
        <begin position="64"/>
        <end position="91"/>
    </location>
</feature>
<feature type="transmembrane region" description="Helical" evidence="6">
    <location>
        <begin position="23"/>
        <end position="52"/>
    </location>
</feature>
<dbReference type="InterPro" id="IPR003339">
    <property type="entry name" value="ABC/ECF_trnsptr_transmembrane"/>
</dbReference>
<feature type="transmembrane region" description="Helical" evidence="6">
    <location>
        <begin position="202"/>
        <end position="221"/>
    </location>
</feature>
<comment type="similarity">
    <text evidence="2">Belongs to the CbiQ family.</text>
</comment>
<evidence type="ECO:0008006" key="9">
    <source>
        <dbReference type="Google" id="ProtNLM"/>
    </source>
</evidence>
<dbReference type="GO" id="GO:0005886">
    <property type="term" value="C:plasma membrane"/>
    <property type="evidence" value="ECO:0007669"/>
    <property type="project" value="UniProtKB-ARBA"/>
</dbReference>
<keyword evidence="3 6" id="KW-0812">Transmembrane</keyword>
<feature type="transmembrane region" description="Helical" evidence="6">
    <location>
        <begin position="97"/>
        <end position="118"/>
    </location>
</feature>
<evidence type="ECO:0000256" key="6">
    <source>
        <dbReference type="SAM" id="Phobius"/>
    </source>
</evidence>
<dbReference type="Proteomes" id="UP000463961">
    <property type="component" value="Chromosome"/>
</dbReference>
<reference evidence="8" key="1">
    <citation type="submission" date="2020-01" db="EMBL/GenBank/DDBJ databases">
        <title>Phosphoaccumulans saitamaens gen. nov., sp. nov., a polyphosphate accumulating bacterium isolated from surface river water.</title>
        <authorList>
            <person name="Watanabe K."/>
            <person name="Suda W."/>
        </authorList>
    </citation>
    <scope>NUCLEOTIDE SEQUENCE [LARGE SCALE GENOMIC DNA]</scope>
    <source>
        <strain evidence="8">ICHIAU1</strain>
    </source>
</reference>
<keyword evidence="4 6" id="KW-1133">Transmembrane helix</keyword>
<evidence type="ECO:0000256" key="1">
    <source>
        <dbReference type="ARBA" id="ARBA00004141"/>
    </source>
</evidence>
<dbReference type="Pfam" id="PF02361">
    <property type="entry name" value="CbiQ"/>
    <property type="match status" value="1"/>
</dbReference>
<sequence length="222" mass="23501">MMSTGRVVHPVAQAAIFSPALKLLAVLATAIGLQSSVGLALSIGLALWTLLTHRARFLLLLRRVRLLILVLFVVTLLMTPGAALFPAWGLYPTEEGVALAITQLLRLIGMLAAVSLLLDTTNDRELAAGSLALLQPLAGKRQWPERAVARLLLVFHYLESSPKPRNLQDVLALAGADLSVAPEQGAPEVLELDAATLSGREIALGMLMLGGAVLGLLWGSVV</sequence>
<accession>A0A7R6TN99</accession>
<evidence type="ECO:0000256" key="4">
    <source>
        <dbReference type="ARBA" id="ARBA00022989"/>
    </source>
</evidence>
<gene>
    <name evidence="7" type="ORF">ICHIAU1_15900</name>
</gene>
<evidence type="ECO:0000313" key="7">
    <source>
        <dbReference type="EMBL" id="BBU69307.1"/>
    </source>
</evidence>
<evidence type="ECO:0000313" key="8">
    <source>
        <dbReference type="Proteomes" id="UP000463961"/>
    </source>
</evidence>
<keyword evidence="8" id="KW-1185">Reference proteome</keyword>
<name>A0A7R6TN99_9RHOO</name>
<keyword evidence="5 6" id="KW-0472">Membrane</keyword>
<comment type="subcellular location">
    <subcellularLocation>
        <location evidence="1">Membrane</location>
        <topology evidence="1">Multi-pass membrane protein</topology>
    </subcellularLocation>
</comment>
<evidence type="ECO:0000256" key="3">
    <source>
        <dbReference type="ARBA" id="ARBA00022692"/>
    </source>
</evidence>
<evidence type="ECO:0000256" key="5">
    <source>
        <dbReference type="ARBA" id="ARBA00023136"/>
    </source>
</evidence>
<evidence type="ECO:0000256" key="2">
    <source>
        <dbReference type="ARBA" id="ARBA00008564"/>
    </source>
</evidence>
<dbReference type="AlphaFoldDB" id="A0A7R6TN99"/>